<evidence type="ECO:0000313" key="6">
    <source>
        <dbReference type="EMBL" id="MBB3862053.1"/>
    </source>
</evidence>
<dbReference type="Gene3D" id="1.20.1250.20">
    <property type="entry name" value="MFS general substrate transporter like domains"/>
    <property type="match status" value="1"/>
</dbReference>
<dbReference type="InterPro" id="IPR020846">
    <property type="entry name" value="MFS_dom"/>
</dbReference>
<feature type="transmembrane region" description="Helical" evidence="4">
    <location>
        <begin position="46"/>
        <end position="69"/>
    </location>
</feature>
<evidence type="ECO:0000259" key="5">
    <source>
        <dbReference type="PROSITE" id="PS50850"/>
    </source>
</evidence>
<proteinExistence type="predicted"/>
<sequence length="414" mass="43682">MVRLPFIGECAMFEIERTSTNDAVRIPRTVWMLGFVSMFMDISSEIVHALLPLFLTGTLGASVAMVGLIDGVAEAAASITKVFSGYISDRIGKRKPLILLGYGLGALSKPLFAVAGSSGLVLAARFADRIGKGLRGAPRDALVADVTPTAIRGRAFGLRQSLDTIGAFVGPLVAIGLMALFLDDIRKVFWFAIIPGIVAVLLVLGGIEDRRLPEGAVEAPPPVRFGDLAQFSSRFWGVVAMGALFTMARFSEAFLILKTNSEGLPIMLAPMVLVVMNLVYSLGAYPAGVLSDRFSSRHLLIIGLLPLMAADLLLAMTSDLAIAFAGIALWGAHMAMTQGLMAKLVTDKSPPHLRGSAFGIFNLVSGIAMLLANVVAGTLWTSFGPSITFITSAAFAGATIVMLGLANANRALRA</sequence>
<feature type="transmembrane region" description="Helical" evidence="4">
    <location>
        <begin position="235"/>
        <end position="257"/>
    </location>
</feature>
<evidence type="ECO:0000256" key="3">
    <source>
        <dbReference type="ARBA" id="ARBA00023136"/>
    </source>
</evidence>
<evidence type="ECO:0000256" key="4">
    <source>
        <dbReference type="SAM" id="Phobius"/>
    </source>
</evidence>
<comment type="caution">
    <text evidence="6">The sequence shown here is derived from an EMBL/GenBank/DDBJ whole genome shotgun (WGS) entry which is preliminary data.</text>
</comment>
<evidence type="ECO:0000256" key="1">
    <source>
        <dbReference type="ARBA" id="ARBA00022692"/>
    </source>
</evidence>
<dbReference type="RefSeq" id="WP_221214726.1">
    <property type="nucleotide sequence ID" value="NZ_JACICY010000009.1"/>
</dbReference>
<dbReference type="GO" id="GO:0022857">
    <property type="term" value="F:transmembrane transporter activity"/>
    <property type="evidence" value="ECO:0007669"/>
    <property type="project" value="InterPro"/>
</dbReference>
<dbReference type="PANTHER" id="PTHR23518:SF2">
    <property type="entry name" value="MAJOR FACILITATOR SUPERFAMILY TRANSPORTER"/>
    <property type="match status" value="1"/>
</dbReference>
<protein>
    <submittedName>
        <fullName evidence="6">MFS family permease</fullName>
    </submittedName>
</protein>
<keyword evidence="2 4" id="KW-1133">Transmembrane helix</keyword>
<dbReference type="InterPro" id="IPR036259">
    <property type="entry name" value="MFS_trans_sf"/>
</dbReference>
<dbReference type="PROSITE" id="PS50850">
    <property type="entry name" value="MFS"/>
    <property type="match status" value="1"/>
</dbReference>
<keyword evidence="1 4" id="KW-0812">Transmembrane</keyword>
<reference evidence="6 7" key="1">
    <citation type="submission" date="2020-08" db="EMBL/GenBank/DDBJ databases">
        <title>Genomic Encyclopedia of Type Strains, Phase IV (KMG-IV): sequencing the most valuable type-strain genomes for metagenomic binning, comparative biology and taxonomic classification.</title>
        <authorList>
            <person name="Goeker M."/>
        </authorList>
    </citation>
    <scope>NUCLEOTIDE SEQUENCE [LARGE SCALE GENOMIC DNA]</scope>
    <source>
        <strain evidence="6 7">DSM 14552</strain>
    </source>
</reference>
<gene>
    <name evidence="6" type="ORF">GGQ88_003347</name>
</gene>
<dbReference type="Pfam" id="PF07690">
    <property type="entry name" value="MFS_1"/>
    <property type="match status" value="1"/>
</dbReference>
<keyword evidence="7" id="KW-1185">Reference proteome</keyword>
<evidence type="ECO:0000313" key="7">
    <source>
        <dbReference type="Proteomes" id="UP000562395"/>
    </source>
</evidence>
<feature type="transmembrane region" description="Helical" evidence="4">
    <location>
        <begin position="162"/>
        <end position="182"/>
    </location>
</feature>
<name>A0A7W6EX62_9SPHN</name>
<feature type="transmembrane region" description="Helical" evidence="4">
    <location>
        <begin position="263"/>
        <end position="287"/>
    </location>
</feature>
<evidence type="ECO:0000256" key="2">
    <source>
        <dbReference type="ARBA" id="ARBA00022989"/>
    </source>
</evidence>
<organism evidence="6 7">
    <name type="scientific">Novosphingobium hassiacum</name>
    <dbReference type="NCBI Taxonomy" id="173676"/>
    <lineage>
        <taxon>Bacteria</taxon>
        <taxon>Pseudomonadati</taxon>
        <taxon>Pseudomonadota</taxon>
        <taxon>Alphaproteobacteria</taxon>
        <taxon>Sphingomonadales</taxon>
        <taxon>Sphingomonadaceae</taxon>
        <taxon>Novosphingobium</taxon>
    </lineage>
</organism>
<dbReference type="CDD" id="cd17370">
    <property type="entry name" value="MFS_MJ1317_like"/>
    <property type="match status" value="1"/>
</dbReference>
<dbReference type="SUPFAM" id="SSF103473">
    <property type="entry name" value="MFS general substrate transporter"/>
    <property type="match status" value="1"/>
</dbReference>
<feature type="transmembrane region" description="Helical" evidence="4">
    <location>
        <begin position="386"/>
        <end position="406"/>
    </location>
</feature>
<dbReference type="PANTHER" id="PTHR23518">
    <property type="entry name" value="C-METHYLTRANSFERASE"/>
    <property type="match status" value="1"/>
</dbReference>
<feature type="domain" description="Major facilitator superfamily (MFS) profile" evidence="5">
    <location>
        <begin position="29"/>
        <end position="411"/>
    </location>
</feature>
<feature type="transmembrane region" description="Helical" evidence="4">
    <location>
        <begin position="322"/>
        <end position="345"/>
    </location>
</feature>
<accession>A0A7W6EX62</accession>
<dbReference type="Proteomes" id="UP000562395">
    <property type="component" value="Unassembled WGS sequence"/>
</dbReference>
<dbReference type="AlphaFoldDB" id="A0A7W6EX62"/>
<feature type="transmembrane region" description="Helical" evidence="4">
    <location>
        <begin position="188"/>
        <end position="207"/>
    </location>
</feature>
<keyword evidence="3 4" id="KW-0472">Membrane</keyword>
<dbReference type="EMBL" id="JACICY010000009">
    <property type="protein sequence ID" value="MBB3862053.1"/>
    <property type="molecule type" value="Genomic_DNA"/>
</dbReference>
<dbReference type="InterPro" id="IPR011701">
    <property type="entry name" value="MFS"/>
</dbReference>
<feature type="transmembrane region" description="Helical" evidence="4">
    <location>
        <begin position="357"/>
        <end position="380"/>
    </location>
</feature>